<sequence>MASKQAPAYPGLNRMPHSTLVGFTAEQTKLSYCWYRYVAGRMWDPEDPPFNRMAEAWGRRLVNGGVRILHWRLLPGLFFKFETREKKKWGRRAPLWLAL</sequence>
<dbReference type="EMBL" id="CAUWAG010000012">
    <property type="protein sequence ID" value="CAJ2509210.1"/>
    <property type="molecule type" value="Genomic_DNA"/>
</dbReference>
<dbReference type="Proteomes" id="UP001295740">
    <property type="component" value="Unassembled WGS sequence"/>
</dbReference>
<protein>
    <submittedName>
        <fullName evidence="1">Uu.00g142360.m01.CDS01</fullName>
    </submittedName>
</protein>
<evidence type="ECO:0000313" key="2">
    <source>
        <dbReference type="Proteomes" id="UP001295740"/>
    </source>
</evidence>
<organism evidence="1 2">
    <name type="scientific">Anthostomella pinea</name>
    <dbReference type="NCBI Taxonomy" id="933095"/>
    <lineage>
        <taxon>Eukaryota</taxon>
        <taxon>Fungi</taxon>
        <taxon>Dikarya</taxon>
        <taxon>Ascomycota</taxon>
        <taxon>Pezizomycotina</taxon>
        <taxon>Sordariomycetes</taxon>
        <taxon>Xylariomycetidae</taxon>
        <taxon>Xylariales</taxon>
        <taxon>Xylariaceae</taxon>
        <taxon>Anthostomella</taxon>
    </lineage>
</organism>
<evidence type="ECO:0000313" key="1">
    <source>
        <dbReference type="EMBL" id="CAJ2509210.1"/>
    </source>
</evidence>
<reference evidence="1" key="1">
    <citation type="submission" date="2023-10" db="EMBL/GenBank/DDBJ databases">
        <authorList>
            <person name="Hackl T."/>
        </authorList>
    </citation>
    <scope>NUCLEOTIDE SEQUENCE</scope>
</reference>
<comment type="caution">
    <text evidence="1">The sequence shown here is derived from an EMBL/GenBank/DDBJ whole genome shotgun (WGS) entry which is preliminary data.</text>
</comment>
<name>A0AAI8VQI4_9PEZI</name>
<dbReference type="AlphaFoldDB" id="A0AAI8VQI4"/>
<proteinExistence type="predicted"/>
<gene>
    <name evidence="1" type="ORF">KHLLAP_LOCUS9678</name>
</gene>
<keyword evidence="2" id="KW-1185">Reference proteome</keyword>
<accession>A0AAI8VQI4</accession>